<keyword evidence="3" id="KW-1185">Reference proteome</keyword>
<feature type="compositionally biased region" description="Basic and acidic residues" evidence="1">
    <location>
        <begin position="115"/>
        <end position="128"/>
    </location>
</feature>
<dbReference type="EMBL" id="MT418680">
    <property type="protein sequence ID" value="QKF94174.1"/>
    <property type="molecule type" value="Genomic_DNA"/>
</dbReference>
<evidence type="ECO:0000256" key="1">
    <source>
        <dbReference type="SAM" id="MobiDB-lite"/>
    </source>
</evidence>
<evidence type="ECO:0000313" key="3">
    <source>
        <dbReference type="Proteomes" id="UP001162001"/>
    </source>
</evidence>
<evidence type="ECO:0000313" key="2">
    <source>
        <dbReference type="EMBL" id="QKF94174.1"/>
    </source>
</evidence>
<dbReference type="Proteomes" id="UP001162001">
    <property type="component" value="Segment"/>
</dbReference>
<organism evidence="2 3">
    <name type="scientific">Fadolivirus FV1/VV64</name>
    <dbReference type="NCBI Taxonomy" id="3070911"/>
    <lineage>
        <taxon>Viruses</taxon>
        <taxon>Varidnaviria</taxon>
        <taxon>Bamfordvirae</taxon>
        <taxon>Nucleocytoviricota</taxon>
        <taxon>Megaviricetes</taxon>
        <taxon>Imitervirales</taxon>
        <taxon>Mimiviridae</taxon>
        <taxon>Klosneuvirinae</taxon>
        <taxon>Fadolivirus</taxon>
        <taxon>Fadolivirus algeromassiliense</taxon>
    </lineage>
</organism>
<proteinExistence type="predicted"/>
<accession>A0A7D3UVM9</accession>
<sequence length="236" mass="27185">MESKCDAYDWFGDDWEEDIDELYEDTEAISARKDRITQIIMIILQMVGLWHMSGETCIITDPISAGCAVDLRTFVDSYLETLESLVKDKNDPDVLTTLKELMTDDIETKVQVALDRKSEDEKSKSNKDKKSKPKKNKSVDLVKLDFSECGYLQHFFVVDNQVHFKITFLSEKASDQFMFLSNKKGCILSHKEICQGETDEQEQARKELEMFTTSVSPVKKLQDINVAKAILFRKKK</sequence>
<gene>
    <name evidence="2" type="ORF">Fadolivirus_1_716</name>
</gene>
<feature type="region of interest" description="Disordered" evidence="1">
    <location>
        <begin position="115"/>
        <end position="134"/>
    </location>
</feature>
<name>A0A7D3UVM9_9VIRU</name>
<reference evidence="2 3" key="1">
    <citation type="submission" date="2020-04" db="EMBL/GenBank/DDBJ databases">
        <title>Advantages and limits of metagenomic assembly and binning of a giant virus.</title>
        <authorList>
            <person name="Schulz F."/>
            <person name="Andreani J."/>
            <person name="Francis R."/>
            <person name="Boudjemaa H."/>
            <person name="Bou Khalil J.Y."/>
            <person name="Lee J."/>
            <person name="La Scola B."/>
            <person name="Woyke T."/>
        </authorList>
    </citation>
    <scope>NUCLEOTIDE SEQUENCE [LARGE SCALE GENOMIC DNA]</scope>
    <source>
        <strain evidence="2 3">FV1/VV64</strain>
    </source>
</reference>
<protein>
    <submittedName>
        <fullName evidence="2">Sphingomyelin synthase-like protein</fullName>
    </submittedName>
</protein>